<protein>
    <recommendedName>
        <fullName evidence="3 9">DNA repair protein RecN</fullName>
    </recommendedName>
    <alternativeName>
        <fullName evidence="8 9">Recombination protein N</fullName>
    </alternativeName>
</protein>
<accession>A0A1W9HYB4</accession>
<dbReference type="EMBL" id="LWDL01000015">
    <property type="protein sequence ID" value="OQW52231.1"/>
    <property type="molecule type" value="Genomic_DNA"/>
</dbReference>
<comment type="similarity">
    <text evidence="2 9">Belongs to the RecN family.</text>
</comment>
<dbReference type="Pfam" id="PF02463">
    <property type="entry name" value="SMC_N"/>
    <property type="match status" value="1"/>
</dbReference>
<name>A0A1W9HYB4_9HYPH</name>
<evidence type="ECO:0000313" key="13">
    <source>
        <dbReference type="Proteomes" id="UP000192872"/>
    </source>
</evidence>
<dbReference type="GO" id="GO:0006281">
    <property type="term" value="P:DNA repair"/>
    <property type="evidence" value="ECO:0007669"/>
    <property type="project" value="UniProtKB-KW"/>
</dbReference>
<comment type="caution">
    <text evidence="12">The sequence shown here is derived from an EMBL/GenBank/DDBJ whole genome shotgun (WGS) entry which is preliminary data.</text>
</comment>
<evidence type="ECO:0000256" key="9">
    <source>
        <dbReference type="PIRNR" id="PIRNR003128"/>
    </source>
</evidence>
<keyword evidence="7 9" id="KW-0234">DNA repair</keyword>
<gene>
    <name evidence="12" type="ORF">A4S15_08765</name>
</gene>
<dbReference type="Proteomes" id="UP000192872">
    <property type="component" value="Unassembled WGS sequence"/>
</dbReference>
<evidence type="ECO:0000256" key="1">
    <source>
        <dbReference type="ARBA" id="ARBA00003618"/>
    </source>
</evidence>
<comment type="function">
    <text evidence="1 9">May be involved in recombinational repair of damaged DNA.</text>
</comment>
<dbReference type="InterPro" id="IPR003395">
    <property type="entry name" value="RecF/RecN/SMC_N"/>
</dbReference>
<proteinExistence type="inferred from homology"/>
<evidence type="ECO:0000256" key="6">
    <source>
        <dbReference type="ARBA" id="ARBA00022840"/>
    </source>
</evidence>
<dbReference type="GO" id="GO:0009432">
    <property type="term" value="P:SOS response"/>
    <property type="evidence" value="ECO:0007669"/>
    <property type="project" value="TreeGrafter"/>
</dbReference>
<evidence type="ECO:0000256" key="7">
    <source>
        <dbReference type="ARBA" id="ARBA00023204"/>
    </source>
</evidence>
<dbReference type="NCBIfam" id="TIGR00634">
    <property type="entry name" value="recN"/>
    <property type="match status" value="1"/>
</dbReference>
<dbReference type="GO" id="GO:0006310">
    <property type="term" value="P:DNA recombination"/>
    <property type="evidence" value="ECO:0007669"/>
    <property type="project" value="InterPro"/>
</dbReference>
<dbReference type="CDD" id="cd03241">
    <property type="entry name" value="ABC_RecN"/>
    <property type="match status" value="2"/>
</dbReference>
<dbReference type="FunFam" id="3.40.50.300:FF:000356">
    <property type="entry name" value="DNA repair protein RecN"/>
    <property type="match status" value="1"/>
</dbReference>
<dbReference type="PANTHER" id="PTHR11059">
    <property type="entry name" value="DNA REPAIR PROTEIN RECN"/>
    <property type="match status" value="1"/>
</dbReference>
<dbReference type="SUPFAM" id="SSF52540">
    <property type="entry name" value="P-loop containing nucleoside triphosphate hydrolases"/>
    <property type="match status" value="2"/>
</dbReference>
<dbReference type="PANTHER" id="PTHR11059:SF0">
    <property type="entry name" value="DNA REPAIR PROTEIN RECN"/>
    <property type="match status" value="1"/>
</dbReference>
<dbReference type="GO" id="GO:0005524">
    <property type="term" value="F:ATP binding"/>
    <property type="evidence" value="ECO:0007669"/>
    <property type="project" value="UniProtKB-KW"/>
</dbReference>
<evidence type="ECO:0000256" key="4">
    <source>
        <dbReference type="ARBA" id="ARBA00022741"/>
    </source>
</evidence>
<evidence type="ECO:0000256" key="8">
    <source>
        <dbReference type="ARBA" id="ARBA00033408"/>
    </source>
</evidence>
<evidence type="ECO:0000313" key="12">
    <source>
        <dbReference type="EMBL" id="OQW52231.1"/>
    </source>
</evidence>
<dbReference type="STRING" id="1827387.A4S15_08765"/>
<sequence length="555" mass="59389">MLTALSIRDIILIDRLDLTFESGLSALTGETGAGKSILLDALALALGGRGDAGLVRKGASQGQVIAVFDIASDHPARALLREADVDSDGEAIILRRVQAGDGRTRGFVNDAPVSVNILRALGALLVEIHGQHDDRALVDPASHRALLDAFGGLQAHARLVRKLWSAWQNAIEALNEAQRRLAAIRSEADYLRHAHEELSLLNPEEDEESRLAARRQTMMAAEKISADVREAFDTLDGASSPLPLILALLRRMERRQETMPVILGPVTSALGSALDQLEEARSALDQAIRASEFDPKDLERTEERLFALRAAARKYNVPISALPAQAARFAEQLRHLDEGERDVTRLSAAAQAASEDYRQAAATLSKARNAAAARLDKAVKSELAPLKLGEARFLTRLESHTDNPSADGIDQVAFWVQTNPGTHAGPLMKVASGGELSRFMLALKVVLADSGSAPTLVFDEIDSGVGGAVSAAIGERLARLAGGVQVLTVTHAPQVAACADRHYLISKAATKGQTATRVAQLDDQARREEIARMLSGSSVTDEARAHAEKLMAGAR</sequence>
<dbReference type="RefSeq" id="WP_376801393.1">
    <property type="nucleotide sequence ID" value="NZ_DBNB01000021.1"/>
</dbReference>
<dbReference type="PIRSF" id="PIRSF003128">
    <property type="entry name" value="RecN"/>
    <property type="match status" value="1"/>
</dbReference>
<evidence type="ECO:0000259" key="11">
    <source>
        <dbReference type="Pfam" id="PF02463"/>
    </source>
</evidence>
<organism evidence="12 13">
    <name type="scientific">Candidatus Raskinella chloraquaticus</name>
    <dbReference type="NCBI Taxonomy" id="1951219"/>
    <lineage>
        <taxon>Bacteria</taxon>
        <taxon>Pseudomonadati</taxon>
        <taxon>Pseudomonadota</taxon>
        <taxon>Alphaproteobacteria</taxon>
        <taxon>Hyphomicrobiales</taxon>
        <taxon>Phreatobacteraceae</taxon>
        <taxon>Candidatus Raskinella</taxon>
    </lineage>
</organism>
<dbReference type="AlphaFoldDB" id="A0A1W9HYB4"/>
<feature type="coiled-coil region" evidence="10">
    <location>
        <begin position="167"/>
        <end position="194"/>
    </location>
</feature>
<keyword evidence="10" id="KW-0175">Coiled coil</keyword>
<evidence type="ECO:0000256" key="3">
    <source>
        <dbReference type="ARBA" id="ARBA00021315"/>
    </source>
</evidence>
<evidence type="ECO:0000256" key="10">
    <source>
        <dbReference type="SAM" id="Coils"/>
    </source>
</evidence>
<dbReference type="InterPro" id="IPR027417">
    <property type="entry name" value="P-loop_NTPase"/>
</dbReference>
<keyword evidence="4" id="KW-0547">Nucleotide-binding</keyword>
<reference evidence="12 13" key="1">
    <citation type="journal article" date="2017" name="Water Res.">
        <title>Comammox in drinking water systems.</title>
        <authorList>
            <person name="Wang Y."/>
            <person name="Ma L."/>
            <person name="Mao Y."/>
            <person name="Jiang X."/>
            <person name="Xia Y."/>
            <person name="Yu K."/>
            <person name="Li B."/>
            <person name="Zhang T."/>
        </authorList>
    </citation>
    <scope>NUCLEOTIDE SEQUENCE [LARGE SCALE GENOMIC DNA]</scope>
    <source>
        <strain evidence="12">SG_bin8</strain>
    </source>
</reference>
<keyword evidence="6" id="KW-0067">ATP-binding</keyword>
<dbReference type="GO" id="GO:0043590">
    <property type="term" value="C:bacterial nucleoid"/>
    <property type="evidence" value="ECO:0007669"/>
    <property type="project" value="TreeGrafter"/>
</dbReference>
<evidence type="ECO:0000256" key="2">
    <source>
        <dbReference type="ARBA" id="ARBA00009441"/>
    </source>
</evidence>
<keyword evidence="5 9" id="KW-0227">DNA damage</keyword>
<dbReference type="FunFam" id="3.40.50.300:FF:000319">
    <property type="entry name" value="DNA repair protein RecN"/>
    <property type="match status" value="1"/>
</dbReference>
<feature type="domain" description="RecF/RecN/SMC N-terminal" evidence="11">
    <location>
        <begin position="14"/>
        <end position="508"/>
    </location>
</feature>
<dbReference type="InterPro" id="IPR004604">
    <property type="entry name" value="DNA_recomb/repair_RecN"/>
</dbReference>
<evidence type="ECO:0000256" key="5">
    <source>
        <dbReference type="ARBA" id="ARBA00022763"/>
    </source>
</evidence>
<dbReference type="Gene3D" id="3.40.50.300">
    <property type="entry name" value="P-loop containing nucleotide triphosphate hydrolases"/>
    <property type="match status" value="2"/>
</dbReference>